<evidence type="ECO:0000313" key="4">
    <source>
        <dbReference type="Proteomes" id="UP001447188"/>
    </source>
</evidence>
<dbReference type="EMBL" id="JBBBZM010000014">
    <property type="protein sequence ID" value="KAL0639146.1"/>
    <property type="molecule type" value="Genomic_DNA"/>
</dbReference>
<dbReference type="InterPro" id="IPR057678">
    <property type="entry name" value="DUF7918"/>
</dbReference>
<comment type="caution">
    <text evidence="3">The sequence shown here is derived from an EMBL/GenBank/DDBJ whole genome shotgun (WGS) entry which is preliminary data.</text>
</comment>
<feature type="region of interest" description="Disordered" evidence="1">
    <location>
        <begin position="170"/>
        <end position="189"/>
    </location>
</feature>
<accession>A0ABR3GU82</accession>
<protein>
    <recommendedName>
        <fullName evidence="2">DUF7918 domain-containing protein</fullName>
    </recommendedName>
</protein>
<evidence type="ECO:0000313" key="3">
    <source>
        <dbReference type="EMBL" id="KAL0639146.1"/>
    </source>
</evidence>
<name>A0ABR3GU82_9PEZI</name>
<reference evidence="3 4" key="1">
    <citation type="submission" date="2024-02" db="EMBL/GenBank/DDBJ databases">
        <title>Discinaceae phylogenomics.</title>
        <authorList>
            <person name="Dirks A.C."/>
            <person name="James T.Y."/>
        </authorList>
    </citation>
    <scope>NUCLEOTIDE SEQUENCE [LARGE SCALE GENOMIC DNA]</scope>
    <source>
        <strain evidence="3 4">ACD0624</strain>
    </source>
</reference>
<dbReference type="Proteomes" id="UP001447188">
    <property type="component" value="Unassembled WGS sequence"/>
</dbReference>
<proteinExistence type="predicted"/>
<gene>
    <name evidence="3" type="ORF">Q9L58_001832</name>
</gene>
<dbReference type="PANTHER" id="PTHR36223:SF1">
    <property type="entry name" value="TRANSCRIPTION ELONGATION FACTOR EAF N-TERMINAL DOMAIN-CONTAINING PROTEIN"/>
    <property type="match status" value="1"/>
</dbReference>
<evidence type="ECO:0000256" key="1">
    <source>
        <dbReference type="SAM" id="MobiDB-lite"/>
    </source>
</evidence>
<feature type="domain" description="DUF7918" evidence="2">
    <location>
        <begin position="7"/>
        <end position="224"/>
    </location>
</feature>
<organism evidence="3 4">
    <name type="scientific">Discina gigas</name>
    <dbReference type="NCBI Taxonomy" id="1032678"/>
    <lineage>
        <taxon>Eukaryota</taxon>
        <taxon>Fungi</taxon>
        <taxon>Dikarya</taxon>
        <taxon>Ascomycota</taxon>
        <taxon>Pezizomycotina</taxon>
        <taxon>Pezizomycetes</taxon>
        <taxon>Pezizales</taxon>
        <taxon>Discinaceae</taxon>
        <taxon>Discina</taxon>
    </lineage>
</organism>
<keyword evidence="4" id="KW-1185">Reference proteome</keyword>
<feature type="region of interest" description="Disordered" evidence="1">
    <location>
        <begin position="228"/>
        <end position="296"/>
    </location>
</feature>
<feature type="compositionally biased region" description="Basic and acidic residues" evidence="1">
    <location>
        <begin position="245"/>
        <end position="254"/>
    </location>
</feature>
<dbReference type="PANTHER" id="PTHR36223">
    <property type="entry name" value="BETA-LACTAMASE-TYPE TRANSPEPTIDASE FOLD DOMAIN CONTAINING PROTEIN"/>
    <property type="match status" value="1"/>
</dbReference>
<dbReference type="Pfam" id="PF25534">
    <property type="entry name" value="DUF7918"/>
    <property type="match status" value="1"/>
</dbReference>
<sequence length="296" mass="32746">MPVLNNISCTIHTDTGPIREFPCAKAHPPSAPTSTVYIPVRDGQTFTINCNVLVPSQQTSTSILVFGASIDGVQERGKALRAGGKHCIIAGTKVQNSRGVWELRKFLFSRVNFTEDHVADALAPDKINKLGEIVVTVRRCRVLERRPKTRGIGQEVCVEGPSVVHEKSVKGRDVSHSVSRAKGTPVQTPKSFPGTYLDTMESPYMVFRFLYKSERALKTMGLLEYSPSPPPPTVQIERSNGFTKPKAEIKEVKHEHRYLKRERTDSGPSATPGRKKTQKMAPQPEDIETVDLTGDD</sequence>
<evidence type="ECO:0000259" key="2">
    <source>
        <dbReference type="Pfam" id="PF25534"/>
    </source>
</evidence>
<feature type="compositionally biased region" description="Acidic residues" evidence="1">
    <location>
        <begin position="285"/>
        <end position="296"/>
    </location>
</feature>